<feature type="binding site" evidence="7">
    <location>
        <begin position="85"/>
        <end position="87"/>
    </location>
    <ligand>
        <name>5-amino-6-(D-ribitylamino)uracil</name>
        <dbReference type="ChEBI" id="CHEBI:15934"/>
    </ligand>
</feature>
<dbReference type="Proteomes" id="UP001589575">
    <property type="component" value="Unassembled WGS sequence"/>
</dbReference>
<accession>A0ABV5FUE7</accession>
<name>A0ABV5FUE7_9MICC</name>
<evidence type="ECO:0000256" key="4">
    <source>
        <dbReference type="ARBA" id="ARBA00022619"/>
    </source>
</evidence>
<feature type="binding site" evidence="7">
    <location>
        <position position="44"/>
    </location>
    <ligand>
        <name>5-amino-6-(D-ribitylamino)uracil</name>
        <dbReference type="ChEBI" id="CHEBI:15934"/>
    </ligand>
</feature>
<dbReference type="InterPro" id="IPR034964">
    <property type="entry name" value="LS"/>
</dbReference>
<dbReference type="GO" id="GO:0000906">
    <property type="term" value="F:6,7-dimethyl-8-ribityllumazine synthase activity"/>
    <property type="evidence" value="ECO:0007669"/>
    <property type="project" value="UniProtKB-EC"/>
</dbReference>
<evidence type="ECO:0000256" key="5">
    <source>
        <dbReference type="ARBA" id="ARBA00022679"/>
    </source>
</evidence>
<dbReference type="InterPro" id="IPR002180">
    <property type="entry name" value="LS/RS"/>
</dbReference>
<dbReference type="SUPFAM" id="SSF52121">
    <property type="entry name" value="Lumazine synthase"/>
    <property type="match status" value="1"/>
</dbReference>
<feature type="active site" description="Proton donor" evidence="7">
    <location>
        <position position="115"/>
    </location>
</feature>
<feature type="binding site" evidence="7">
    <location>
        <position position="154"/>
    </location>
    <ligand>
        <name>(2S)-2-hydroxy-3-oxobutyl phosphate</name>
        <dbReference type="ChEBI" id="CHEBI:58830"/>
    </ligand>
</feature>
<comment type="caution">
    <text evidence="8">The sequence shown here is derived from an EMBL/GenBank/DDBJ whole genome shotgun (WGS) entry which is preliminary data.</text>
</comment>
<organism evidence="8 9">
    <name type="scientific">Citricoccus parietis</name>
    <dbReference type="NCBI Taxonomy" id="592307"/>
    <lineage>
        <taxon>Bacteria</taxon>
        <taxon>Bacillati</taxon>
        <taxon>Actinomycetota</taxon>
        <taxon>Actinomycetes</taxon>
        <taxon>Micrococcales</taxon>
        <taxon>Micrococcaceae</taxon>
        <taxon>Citricoccus</taxon>
    </lineage>
</organism>
<evidence type="ECO:0000313" key="8">
    <source>
        <dbReference type="EMBL" id="MFB9070312.1"/>
    </source>
</evidence>
<keyword evidence="5 7" id="KW-0808">Transferase</keyword>
<evidence type="ECO:0000256" key="3">
    <source>
        <dbReference type="ARBA" id="ARBA00012664"/>
    </source>
</evidence>
<sequence>MSGHGAPQGLGAALGEKLAGKRTTAAGTTDSNGPLRVAVVAAQWHDQVMEGLLAGTRRAAADVVAAAQPVAGAGIEVEEFRVPGTFELPVAAARLAPRFDAIVALGVVIRGGTPHFEYVCSGATQGLVDVSVRTGTPVGFGVLTCDTEEQALDRAGLEGSSEDKGYEAFQAAVLTELSLR</sequence>
<comment type="function">
    <text evidence="7">Catalyzes the formation of 6,7-dimethyl-8-ribityllumazine by condensation of 5-amino-6-(D-ribitylamino)uracil with 3,4-dihydroxy-2-butanone 4-phosphate. This is the penultimate step in the biosynthesis of riboflavin.</text>
</comment>
<feature type="binding site" evidence="7">
    <location>
        <begin position="107"/>
        <end position="109"/>
    </location>
    <ligand>
        <name>5-amino-6-(D-ribitylamino)uracil</name>
        <dbReference type="ChEBI" id="CHEBI:15934"/>
    </ligand>
</feature>
<gene>
    <name evidence="7 8" type="primary">ribH</name>
    <name evidence="8" type="ORF">ACFFX0_03575</name>
</gene>
<dbReference type="NCBIfam" id="TIGR00114">
    <property type="entry name" value="lumazine-synth"/>
    <property type="match status" value="1"/>
</dbReference>
<evidence type="ECO:0000256" key="7">
    <source>
        <dbReference type="HAMAP-Rule" id="MF_00178"/>
    </source>
</evidence>
<evidence type="ECO:0000256" key="1">
    <source>
        <dbReference type="ARBA" id="ARBA00004917"/>
    </source>
</evidence>
<evidence type="ECO:0000256" key="6">
    <source>
        <dbReference type="ARBA" id="ARBA00048785"/>
    </source>
</evidence>
<dbReference type="EMBL" id="JBHMFI010000001">
    <property type="protein sequence ID" value="MFB9070312.1"/>
    <property type="molecule type" value="Genomic_DNA"/>
</dbReference>
<evidence type="ECO:0000256" key="2">
    <source>
        <dbReference type="ARBA" id="ARBA00007424"/>
    </source>
</evidence>
<feature type="binding site" evidence="7">
    <location>
        <begin position="112"/>
        <end position="113"/>
    </location>
    <ligand>
        <name>(2S)-2-hydroxy-3-oxobutyl phosphate</name>
        <dbReference type="ChEBI" id="CHEBI:58830"/>
    </ligand>
</feature>
<dbReference type="EC" id="2.5.1.78" evidence="3 7"/>
<comment type="catalytic activity">
    <reaction evidence="6 7">
        <text>(2S)-2-hydroxy-3-oxobutyl phosphate + 5-amino-6-(D-ribitylamino)uracil = 6,7-dimethyl-8-(1-D-ribityl)lumazine + phosphate + 2 H2O + H(+)</text>
        <dbReference type="Rhea" id="RHEA:26152"/>
        <dbReference type="ChEBI" id="CHEBI:15377"/>
        <dbReference type="ChEBI" id="CHEBI:15378"/>
        <dbReference type="ChEBI" id="CHEBI:15934"/>
        <dbReference type="ChEBI" id="CHEBI:43474"/>
        <dbReference type="ChEBI" id="CHEBI:58201"/>
        <dbReference type="ChEBI" id="CHEBI:58830"/>
        <dbReference type="EC" id="2.5.1.78"/>
    </reaction>
</comment>
<keyword evidence="4 7" id="KW-0686">Riboflavin biosynthesis</keyword>
<proteinExistence type="inferred from homology"/>
<dbReference type="RefSeq" id="WP_378039741.1">
    <property type="nucleotide sequence ID" value="NZ_JBHLWH010000001.1"/>
</dbReference>
<feature type="binding site" evidence="7">
    <location>
        <position position="140"/>
    </location>
    <ligand>
        <name>5-amino-6-(D-ribitylamino)uracil</name>
        <dbReference type="ChEBI" id="CHEBI:15934"/>
    </ligand>
</feature>
<reference evidence="8 9" key="1">
    <citation type="submission" date="2024-09" db="EMBL/GenBank/DDBJ databases">
        <authorList>
            <person name="Sun Q."/>
            <person name="Mori K."/>
        </authorList>
    </citation>
    <scope>NUCLEOTIDE SEQUENCE [LARGE SCALE GENOMIC DNA]</scope>
    <source>
        <strain evidence="8 9">CCM 7609</strain>
    </source>
</reference>
<protein>
    <recommendedName>
        <fullName evidence="3 7">6,7-dimethyl-8-ribityllumazine synthase</fullName>
        <shortName evidence="7">DMRL synthase</shortName>
        <shortName evidence="7">LS</shortName>
        <shortName evidence="7">Lumazine synthase</shortName>
        <ecNumber evidence="3 7">2.5.1.78</ecNumber>
    </recommendedName>
</protein>
<comment type="similarity">
    <text evidence="2 7">Belongs to the DMRL synthase family.</text>
</comment>
<comment type="pathway">
    <text evidence="1 7">Cofactor biosynthesis; riboflavin biosynthesis; riboflavin from 2-hydroxy-3-oxobutyl phosphate and 5-amino-6-(D-ribitylamino)uracil: step 1/2.</text>
</comment>
<dbReference type="HAMAP" id="MF_00178">
    <property type="entry name" value="Lumazine_synth"/>
    <property type="match status" value="1"/>
</dbReference>
<keyword evidence="9" id="KW-1185">Reference proteome</keyword>
<dbReference type="CDD" id="cd09209">
    <property type="entry name" value="Lumazine_synthase-I"/>
    <property type="match status" value="1"/>
</dbReference>
<dbReference type="PANTHER" id="PTHR21058:SF0">
    <property type="entry name" value="6,7-DIMETHYL-8-RIBITYLLUMAZINE SYNTHASE"/>
    <property type="match status" value="1"/>
</dbReference>
<dbReference type="PANTHER" id="PTHR21058">
    <property type="entry name" value="6,7-DIMETHYL-8-RIBITYLLUMAZINE SYNTHASE DMRL SYNTHASE LUMAZINE SYNTHASE"/>
    <property type="match status" value="1"/>
</dbReference>
<evidence type="ECO:0000313" key="9">
    <source>
        <dbReference type="Proteomes" id="UP001589575"/>
    </source>
</evidence>
<dbReference type="Pfam" id="PF00885">
    <property type="entry name" value="DMRL_synthase"/>
    <property type="match status" value="1"/>
</dbReference>
<dbReference type="InterPro" id="IPR036467">
    <property type="entry name" value="LS/RS_sf"/>
</dbReference>
<dbReference type="Gene3D" id="3.40.50.960">
    <property type="entry name" value="Lumazine/riboflavin synthase"/>
    <property type="match status" value="1"/>
</dbReference>